<dbReference type="OrthoDB" id="185373at2759"/>
<feature type="compositionally biased region" description="Polar residues" evidence="3">
    <location>
        <begin position="61"/>
        <end position="83"/>
    </location>
</feature>
<name>A0A1E4SV88_9ASCO</name>
<evidence type="ECO:0000256" key="3">
    <source>
        <dbReference type="SAM" id="MobiDB-lite"/>
    </source>
</evidence>
<dbReference type="Proteomes" id="UP000094801">
    <property type="component" value="Unassembled WGS sequence"/>
</dbReference>
<evidence type="ECO:0000256" key="1">
    <source>
        <dbReference type="ARBA" id="ARBA00022737"/>
    </source>
</evidence>
<proteinExistence type="predicted"/>
<accession>A0A1E4SV88</accession>
<dbReference type="InterPro" id="IPR011990">
    <property type="entry name" value="TPR-like_helical_dom_sf"/>
</dbReference>
<keyword evidence="2" id="KW-0507">mRNA processing</keyword>
<feature type="compositionally biased region" description="Low complexity" evidence="3">
    <location>
        <begin position="40"/>
        <end position="52"/>
    </location>
</feature>
<dbReference type="Gene3D" id="1.25.40.10">
    <property type="entry name" value="Tetratricopeptide repeat domain"/>
    <property type="match status" value="2"/>
</dbReference>
<evidence type="ECO:0000313" key="4">
    <source>
        <dbReference type="EMBL" id="ODV83431.1"/>
    </source>
</evidence>
<feature type="region of interest" description="Disordered" evidence="3">
    <location>
        <begin position="28"/>
        <end position="103"/>
    </location>
</feature>
<feature type="compositionally biased region" description="Basic and acidic residues" evidence="3">
    <location>
        <begin position="91"/>
        <end position="103"/>
    </location>
</feature>
<keyword evidence="2" id="KW-0508">mRNA splicing</keyword>
<keyword evidence="1" id="KW-0677">Repeat</keyword>
<dbReference type="EMBL" id="KV453864">
    <property type="protein sequence ID" value="ODV83431.1"/>
    <property type="molecule type" value="Genomic_DNA"/>
</dbReference>
<reference evidence="5" key="1">
    <citation type="submission" date="2016-04" db="EMBL/GenBank/DDBJ databases">
        <title>Comparative genomics of biotechnologically important yeasts.</title>
        <authorList>
            <consortium name="DOE Joint Genome Institute"/>
            <person name="Riley R."/>
            <person name="Haridas S."/>
            <person name="Wolfe K.H."/>
            <person name="Lopes M.R."/>
            <person name="Hittinger C.T."/>
            <person name="Goker M."/>
            <person name="Salamov A."/>
            <person name="Wisecaver J."/>
            <person name="Long T.M."/>
            <person name="Aerts A.L."/>
            <person name="Barry K."/>
            <person name="Choi C."/>
            <person name="Clum A."/>
            <person name="Coughlan A.Y."/>
            <person name="Deshpande S."/>
            <person name="Douglass A.P."/>
            <person name="Hanson S.J."/>
            <person name="Klenk H.-P."/>
            <person name="Labutti K."/>
            <person name="Lapidus A."/>
            <person name="Lindquist E."/>
            <person name="Lipzen A."/>
            <person name="Meier-Kolthoff J.P."/>
            <person name="Ohm R.A."/>
            <person name="Otillar R.P."/>
            <person name="Pangilinan J."/>
            <person name="Peng Y."/>
            <person name="Rokas A."/>
            <person name="Rosa C.A."/>
            <person name="Scheuner C."/>
            <person name="Sibirny A.A."/>
            <person name="Slot J.C."/>
            <person name="Stielow J.B."/>
            <person name="Sun H."/>
            <person name="Kurtzman C.P."/>
            <person name="Blackwell M."/>
            <person name="Grigoriev I.V."/>
            <person name="Jeffries T.W."/>
        </authorList>
    </citation>
    <scope>NUCLEOTIDE SEQUENCE [LARGE SCALE GENOMIC DNA]</scope>
    <source>
        <strain evidence="5">NRRL YB-2248</strain>
    </source>
</reference>
<dbReference type="GO" id="GO:0008380">
    <property type="term" value="P:RNA splicing"/>
    <property type="evidence" value="ECO:0007669"/>
    <property type="project" value="UniProtKB-KW"/>
</dbReference>
<evidence type="ECO:0000313" key="5">
    <source>
        <dbReference type="Proteomes" id="UP000094801"/>
    </source>
</evidence>
<dbReference type="PANTHER" id="PTHR47447:SF17">
    <property type="entry name" value="OS12G0638900 PROTEIN"/>
    <property type="match status" value="1"/>
</dbReference>
<dbReference type="PANTHER" id="PTHR47447">
    <property type="entry name" value="OS03G0856100 PROTEIN"/>
    <property type="match status" value="1"/>
</dbReference>
<sequence>MLSKGSISRLTTSGYRITTVNQTRFLRIRPNDIKESPQPKLSSYKVKKTSSSVEDDYSSLIPRTNNSSIDSTLGRNQRLNSRSKFGKPTTKKTESSILDEFKNKSPAQIEREIKAKFEADGLEYDPMFAQQMIEHSKHEEDILKRLTKDEKSAIDVTQEEMIGYLDWLVQDAQEALKHQRLNPEKEKRINNKVNDIMNTSMEADSFVNAAISVDSLADDLKTTDQSKLPEFLRMVNQPTNIEMRKLIPVEYLSYLFDISSQYLDEDLRDECIYLSGNLIYSTKRMRADPINESFYIETLTNRGKFEQAAELYESRRDKEDTKNERFWLDTGANIYLKQDRVKKAETIANDMKKRFGYIHPILITSFISTYLRLGNSKKAFDWWFEMKSVMDEYGLVDYIETPDAAILDDESIVYAYHNRIEPVSFDNITDVVMNFLKFRHVDEAMKIIEIGTRRDKQYLYHIIKKFIDSVPYTGREALFQVIEKAREGQYHPGISKFILGELEKYQPTRSKSFQEVAVLDETVRTLKFILEKRSIELTSKQKNAASSIISSITIGSKLTSFECVDLFRILLLSKSRKTYTLVYKILSEMNLSLQLSREGKEYGIFPAANSHVYLVLVQLFGRRRNPGFSEINSLLSMMKSLNIKVYTILANQIILTYLKSKRFTEAASFIDDYLKDRDFRPTSEFYRNILKVYKNSIESSKFDFSDKNLFNERRENLRFLIQIMIKDSSLELEDDFFEETLITLMKYGDLPSVICVLQYYGMELNRNPDKKLMTIIKLSLESFLNKMESKLSPEEREQSQEKLQMYRQESGILSIPSMLKADTPLNWRDAASIILKYVELFNYAPNTNSLSDPYWTSISKEQQELFKANFERQLLDRQALYGLGEVTIDEIV</sequence>
<dbReference type="AlphaFoldDB" id="A0A1E4SV88"/>
<protein>
    <submittedName>
        <fullName evidence="4">Uncharacterized protein</fullName>
    </submittedName>
</protein>
<organism evidence="4 5">
    <name type="scientific">[Candida] arabinofermentans NRRL YB-2248</name>
    <dbReference type="NCBI Taxonomy" id="983967"/>
    <lineage>
        <taxon>Eukaryota</taxon>
        <taxon>Fungi</taxon>
        <taxon>Dikarya</taxon>
        <taxon>Ascomycota</taxon>
        <taxon>Saccharomycotina</taxon>
        <taxon>Pichiomycetes</taxon>
        <taxon>Pichiales</taxon>
        <taxon>Pichiaceae</taxon>
        <taxon>Ogataea</taxon>
        <taxon>Ogataea/Candida clade</taxon>
    </lineage>
</organism>
<evidence type="ECO:0000256" key="2">
    <source>
        <dbReference type="ARBA" id="ARBA00023187"/>
    </source>
</evidence>
<gene>
    <name evidence="4" type="ORF">CANARDRAFT_225973</name>
</gene>
<keyword evidence="5" id="KW-1185">Reference proteome</keyword>